<evidence type="ECO:0000259" key="17">
    <source>
        <dbReference type="PROSITE" id="PS51747"/>
    </source>
</evidence>
<feature type="binding site" evidence="15">
    <location>
        <position position="178"/>
    </location>
    <ligand>
        <name>NADP(+)</name>
        <dbReference type="ChEBI" id="CHEBI:58349"/>
    </ligand>
</feature>
<dbReference type="AlphaFoldDB" id="A0A556N6B5"/>
<evidence type="ECO:0000256" key="6">
    <source>
        <dbReference type="ARBA" id="ARBA00022619"/>
    </source>
</evidence>
<keyword evidence="11 13" id="KW-0560">Oxidoreductase</keyword>
<evidence type="ECO:0000256" key="1">
    <source>
        <dbReference type="ARBA" id="ARBA00002151"/>
    </source>
</evidence>
<organism evidence="18 19">
    <name type="scientific">Fluviicola chungangensis</name>
    <dbReference type="NCBI Taxonomy" id="2597671"/>
    <lineage>
        <taxon>Bacteria</taxon>
        <taxon>Pseudomonadati</taxon>
        <taxon>Bacteroidota</taxon>
        <taxon>Flavobacteriia</taxon>
        <taxon>Flavobacteriales</taxon>
        <taxon>Crocinitomicaceae</taxon>
        <taxon>Fluviicola</taxon>
    </lineage>
</organism>
<keyword evidence="8 13" id="KW-0378">Hydrolase</keyword>
<comment type="pathway">
    <text evidence="2 13">Cofactor biosynthesis; riboflavin biosynthesis; 5-amino-6-(D-ribitylamino)uracil from GTP: step 2/4.</text>
</comment>
<dbReference type="EC" id="1.1.1.193" evidence="13"/>
<evidence type="ECO:0000256" key="16">
    <source>
        <dbReference type="PIRSR" id="PIRSR006769-3"/>
    </source>
</evidence>
<evidence type="ECO:0000256" key="8">
    <source>
        <dbReference type="ARBA" id="ARBA00022801"/>
    </source>
</evidence>
<evidence type="ECO:0000256" key="10">
    <source>
        <dbReference type="ARBA" id="ARBA00022857"/>
    </source>
</evidence>
<dbReference type="Pfam" id="PF00383">
    <property type="entry name" value="dCMP_cyt_deam_1"/>
    <property type="match status" value="1"/>
</dbReference>
<feature type="binding site" evidence="15">
    <location>
        <position position="204"/>
    </location>
    <ligand>
        <name>NADP(+)</name>
        <dbReference type="ChEBI" id="CHEBI:58349"/>
    </ligand>
</feature>
<dbReference type="FunFam" id="3.40.140.10:FF:000025">
    <property type="entry name" value="Riboflavin biosynthesis protein RibD"/>
    <property type="match status" value="1"/>
</dbReference>
<dbReference type="Pfam" id="PF01872">
    <property type="entry name" value="RibD_C"/>
    <property type="match status" value="1"/>
</dbReference>
<keyword evidence="12" id="KW-0511">Multifunctional enzyme</keyword>
<evidence type="ECO:0000256" key="3">
    <source>
        <dbReference type="ARBA" id="ARBA00004910"/>
    </source>
</evidence>
<gene>
    <name evidence="18" type="primary">ribD</name>
    <name evidence="18" type="ORF">FO442_00130</name>
</gene>
<evidence type="ECO:0000313" key="19">
    <source>
        <dbReference type="Proteomes" id="UP000316008"/>
    </source>
</evidence>
<dbReference type="InterPro" id="IPR004794">
    <property type="entry name" value="Eubact_RibD"/>
</dbReference>
<feature type="active site" description="Proton donor" evidence="14">
    <location>
        <position position="53"/>
    </location>
</feature>
<feature type="binding site" evidence="15">
    <location>
        <position position="157"/>
    </location>
    <ligand>
        <name>NADP(+)</name>
        <dbReference type="ChEBI" id="CHEBI:58349"/>
    </ligand>
</feature>
<comment type="similarity">
    <text evidence="4 13">In the N-terminal section; belongs to the cytidine and deoxycytidylate deaminase family.</text>
</comment>
<evidence type="ECO:0000256" key="2">
    <source>
        <dbReference type="ARBA" id="ARBA00004882"/>
    </source>
</evidence>
<proteinExistence type="inferred from homology"/>
<dbReference type="InterPro" id="IPR016193">
    <property type="entry name" value="Cytidine_deaminase-like"/>
</dbReference>
<dbReference type="PANTHER" id="PTHR38011">
    <property type="entry name" value="DIHYDROFOLATE REDUCTASE FAMILY PROTEIN (AFU_ORTHOLOGUE AFUA_8G06820)"/>
    <property type="match status" value="1"/>
</dbReference>
<dbReference type="Proteomes" id="UP000316008">
    <property type="component" value="Unassembled WGS sequence"/>
</dbReference>
<keyword evidence="9 13" id="KW-0862">Zinc</keyword>
<dbReference type="OrthoDB" id="9800865at2"/>
<evidence type="ECO:0000256" key="4">
    <source>
        <dbReference type="ARBA" id="ARBA00005259"/>
    </source>
</evidence>
<comment type="caution">
    <text evidence="18">The sequence shown here is derived from an EMBL/GenBank/DDBJ whole genome shotgun (WGS) entry which is preliminary data.</text>
</comment>
<comment type="catalytic activity">
    <reaction evidence="13">
        <text>5-amino-6-(5-phospho-D-ribitylamino)uracil + NADP(+) = 5-amino-6-(5-phospho-D-ribosylamino)uracil + NADPH + H(+)</text>
        <dbReference type="Rhea" id="RHEA:17845"/>
        <dbReference type="ChEBI" id="CHEBI:15378"/>
        <dbReference type="ChEBI" id="CHEBI:57783"/>
        <dbReference type="ChEBI" id="CHEBI:58349"/>
        <dbReference type="ChEBI" id="CHEBI:58421"/>
        <dbReference type="ChEBI" id="CHEBI:58453"/>
        <dbReference type="EC" id="1.1.1.193"/>
    </reaction>
</comment>
<dbReference type="InterPro" id="IPR050765">
    <property type="entry name" value="Riboflavin_Biosynth_HTPR"/>
</dbReference>
<feature type="domain" description="CMP/dCMP-type deaminase" evidence="17">
    <location>
        <begin position="2"/>
        <end position="126"/>
    </location>
</feature>
<accession>A0A556N6B5</accession>
<dbReference type="InterPro" id="IPR002125">
    <property type="entry name" value="CMP_dCMP_dom"/>
</dbReference>
<feature type="binding site" evidence="16">
    <location>
        <position position="78"/>
    </location>
    <ligand>
        <name>Zn(2+)</name>
        <dbReference type="ChEBI" id="CHEBI:29105"/>
        <note>catalytic</note>
    </ligand>
</feature>
<dbReference type="EC" id="3.5.4.26" evidence="13"/>
<evidence type="ECO:0000256" key="15">
    <source>
        <dbReference type="PIRSR" id="PIRSR006769-2"/>
    </source>
</evidence>
<evidence type="ECO:0000256" key="11">
    <source>
        <dbReference type="ARBA" id="ARBA00023002"/>
    </source>
</evidence>
<feature type="binding site" evidence="15">
    <location>
        <position position="208"/>
    </location>
    <ligand>
        <name>NADP(+)</name>
        <dbReference type="ChEBI" id="CHEBI:58349"/>
    </ligand>
</feature>
<dbReference type="RefSeq" id="WP_144331105.1">
    <property type="nucleotide sequence ID" value="NZ_VLPL01000001.1"/>
</dbReference>
<dbReference type="EMBL" id="VLPL01000001">
    <property type="protein sequence ID" value="TSJ47569.1"/>
    <property type="molecule type" value="Genomic_DNA"/>
</dbReference>
<dbReference type="SUPFAM" id="SSF53597">
    <property type="entry name" value="Dihydrofolate reductase-like"/>
    <property type="match status" value="1"/>
</dbReference>
<feature type="binding site" evidence="16">
    <location>
        <position position="87"/>
    </location>
    <ligand>
        <name>Zn(2+)</name>
        <dbReference type="ChEBI" id="CHEBI:29105"/>
        <note>catalytic</note>
    </ligand>
</feature>
<evidence type="ECO:0000256" key="9">
    <source>
        <dbReference type="ARBA" id="ARBA00022833"/>
    </source>
</evidence>
<dbReference type="GO" id="GO:0008835">
    <property type="term" value="F:diaminohydroxyphosphoribosylaminopyrimidine deaminase activity"/>
    <property type="evidence" value="ECO:0007669"/>
    <property type="project" value="UniProtKB-EC"/>
</dbReference>
<keyword evidence="7 13" id="KW-0479">Metal-binding</keyword>
<dbReference type="PROSITE" id="PS51747">
    <property type="entry name" value="CYT_DCMP_DEAMINASES_2"/>
    <property type="match status" value="1"/>
</dbReference>
<evidence type="ECO:0000256" key="13">
    <source>
        <dbReference type="PIRNR" id="PIRNR006769"/>
    </source>
</evidence>
<dbReference type="InterPro" id="IPR024072">
    <property type="entry name" value="DHFR-like_dom_sf"/>
</dbReference>
<dbReference type="GO" id="GO:0009231">
    <property type="term" value="P:riboflavin biosynthetic process"/>
    <property type="evidence" value="ECO:0007669"/>
    <property type="project" value="UniProtKB-UniPathway"/>
</dbReference>
<dbReference type="CDD" id="cd01284">
    <property type="entry name" value="Riboflavin_deaminase-reductase"/>
    <property type="match status" value="1"/>
</dbReference>
<dbReference type="NCBIfam" id="TIGR00326">
    <property type="entry name" value="eubact_ribD"/>
    <property type="match status" value="1"/>
</dbReference>
<comment type="pathway">
    <text evidence="3 13">Cofactor biosynthesis; riboflavin biosynthesis; 5-amino-6-(D-ribitylamino)uracil from GTP: step 3/4.</text>
</comment>
<evidence type="ECO:0000256" key="12">
    <source>
        <dbReference type="ARBA" id="ARBA00023268"/>
    </source>
</evidence>
<name>A0A556N6B5_9FLAO</name>
<dbReference type="Gene3D" id="3.40.430.10">
    <property type="entry name" value="Dihydrofolate Reductase, subunit A"/>
    <property type="match status" value="1"/>
</dbReference>
<evidence type="ECO:0000256" key="14">
    <source>
        <dbReference type="PIRSR" id="PIRSR006769-1"/>
    </source>
</evidence>
<evidence type="ECO:0000256" key="7">
    <source>
        <dbReference type="ARBA" id="ARBA00022723"/>
    </source>
</evidence>
<keyword evidence="6 13" id="KW-0686">Riboflavin biosynthesis</keyword>
<keyword evidence="10 13" id="KW-0521">NADP</keyword>
<comment type="cofactor">
    <cofactor evidence="13 16">
        <name>Zn(2+)</name>
        <dbReference type="ChEBI" id="CHEBI:29105"/>
    </cofactor>
    <text evidence="13 16">Binds 1 zinc ion.</text>
</comment>
<feature type="binding site" evidence="15">
    <location>
        <position position="288"/>
    </location>
    <ligand>
        <name>substrate</name>
    </ligand>
</feature>
<dbReference type="UniPathway" id="UPA00275">
    <property type="reaction ID" value="UER00401"/>
</dbReference>
<comment type="catalytic activity">
    <reaction evidence="13">
        <text>2,5-diamino-6-hydroxy-4-(5-phosphoribosylamino)-pyrimidine + H2O + H(+) = 5-amino-6-(5-phospho-D-ribosylamino)uracil + NH4(+)</text>
        <dbReference type="Rhea" id="RHEA:21868"/>
        <dbReference type="ChEBI" id="CHEBI:15377"/>
        <dbReference type="ChEBI" id="CHEBI:15378"/>
        <dbReference type="ChEBI" id="CHEBI:28938"/>
        <dbReference type="ChEBI" id="CHEBI:58453"/>
        <dbReference type="ChEBI" id="CHEBI:58614"/>
        <dbReference type="EC" id="3.5.4.26"/>
    </reaction>
</comment>
<dbReference type="GO" id="GO:0008270">
    <property type="term" value="F:zinc ion binding"/>
    <property type="evidence" value="ECO:0007669"/>
    <property type="project" value="InterPro"/>
</dbReference>
<dbReference type="InterPro" id="IPR016192">
    <property type="entry name" value="APOBEC/CMP_deaminase_Zn-bd"/>
</dbReference>
<sequence length="345" mass="38682">MSSDEKYMLRALQLAKLGGVATESNPMVGAVIVLNDTIIGEGYHQKYGEAHAEVNAVNSVEDKSLLKEATIYVTLEPCSHFGKTPPCADLLIRSEFKRVVIAQIDPFSEVSGRGIEKLKNAGIQVDCGILEKEARELNKRFITFHTKKRPYITLKWAQTKDGFIDRDRFSENQAGINWISQPETQVVTHRIRSTEQAILVGWRTIQNDNPSLTTRAFKGPDPLRIIIDPQLQAPKEASVFTDGRKTLVINSLEDKEVNNLRFIRLNDLTPESILNTLFQLGINSVLIEGGANTLTRFIKSDLWDEALIITGNQEFKEGLKAPALSKIPVKSIPFGKDSLLYFRNF</sequence>
<dbReference type="InterPro" id="IPR002734">
    <property type="entry name" value="RibDG_C"/>
</dbReference>
<protein>
    <recommendedName>
        <fullName evidence="13">Riboflavin biosynthesis protein RibD</fullName>
    </recommendedName>
    <domain>
        <recommendedName>
            <fullName evidence="13">Diaminohydroxyphosphoribosylaminopyrimidine deaminase</fullName>
            <shortName evidence="13">DRAP deaminase</shortName>
            <ecNumber evidence="13">3.5.4.26</ecNumber>
        </recommendedName>
        <alternativeName>
            <fullName evidence="13">Riboflavin-specific deaminase</fullName>
        </alternativeName>
    </domain>
    <domain>
        <recommendedName>
            <fullName evidence="13">5-amino-6-(5-phosphoribosylamino)uracil reductase</fullName>
            <ecNumber evidence="13">1.1.1.193</ecNumber>
        </recommendedName>
        <alternativeName>
            <fullName evidence="13">HTP reductase</fullName>
        </alternativeName>
    </domain>
</protein>
<comment type="similarity">
    <text evidence="5 13">In the C-terminal section; belongs to the HTP reductase family.</text>
</comment>
<dbReference type="PANTHER" id="PTHR38011:SF7">
    <property type="entry name" value="2,5-DIAMINO-6-RIBOSYLAMINO-4(3H)-PYRIMIDINONE 5'-PHOSPHATE REDUCTASE"/>
    <property type="match status" value="1"/>
</dbReference>
<dbReference type="PROSITE" id="PS00903">
    <property type="entry name" value="CYT_DCMP_DEAMINASES_1"/>
    <property type="match status" value="1"/>
</dbReference>
<feature type="binding site" evidence="15">
    <location>
        <position position="192"/>
    </location>
    <ligand>
        <name>substrate</name>
    </ligand>
</feature>
<evidence type="ECO:0000256" key="5">
    <source>
        <dbReference type="ARBA" id="ARBA00007417"/>
    </source>
</evidence>
<dbReference type="GO" id="GO:0008703">
    <property type="term" value="F:5-amino-6-(5-phosphoribosylamino)uracil reductase activity"/>
    <property type="evidence" value="ECO:0007669"/>
    <property type="project" value="UniProtKB-EC"/>
</dbReference>
<evidence type="ECO:0000313" key="18">
    <source>
        <dbReference type="EMBL" id="TSJ47569.1"/>
    </source>
</evidence>
<feature type="binding site" evidence="15">
    <location>
        <position position="212"/>
    </location>
    <ligand>
        <name>substrate</name>
    </ligand>
</feature>
<dbReference type="Gene3D" id="3.40.140.10">
    <property type="entry name" value="Cytidine Deaminase, domain 2"/>
    <property type="match status" value="1"/>
</dbReference>
<dbReference type="SUPFAM" id="SSF53927">
    <property type="entry name" value="Cytidine deaminase-like"/>
    <property type="match status" value="1"/>
</dbReference>
<feature type="binding site" evidence="15">
    <location>
        <position position="215"/>
    </location>
    <ligand>
        <name>substrate</name>
    </ligand>
</feature>
<comment type="function">
    <text evidence="1 13">Converts 2,5-diamino-6-(ribosylamino)-4(3h)-pyrimidinone 5'-phosphate into 5-amino-6-(ribosylamino)-2,4(1h,3h)-pyrimidinedione 5'-phosphate.</text>
</comment>
<dbReference type="PIRSF" id="PIRSF006769">
    <property type="entry name" value="RibD"/>
    <property type="match status" value="1"/>
</dbReference>
<keyword evidence="19" id="KW-1185">Reference proteome</keyword>
<reference evidence="18 19" key="1">
    <citation type="submission" date="2019-07" db="EMBL/GenBank/DDBJ databases">
        <authorList>
            <person name="Huq M.A."/>
        </authorList>
    </citation>
    <scope>NUCLEOTIDE SEQUENCE [LARGE SCALE GENOMIC DNA]</scope>
    <source>
        <strain evidence="18 19">MAH-3</strain>
    </source>
</reference>
<feature type="binding site" evidence="16">
    <location>
        <position position="51"/>
    </location>
    <ligand>
        <name>Zn(2+)</name>
        <dbReference type="ChEBI" id="CHEBI:29105"/>
        <note>catalytic</note>
    </ligand>
</feature>